<reference evidence="3" key="1">
    <citation type="journal article" date="2008" name="FEMS Microbiol. Ecol.">
        <title>Metagenomic analysis of a freshwater toxic cyanobacteria bloom.</title>
        <authorList>
            <person name="Pope P.B."/>
            <person name="Patel B.K."/>
        </authorList>
    </citation>
    <scope>NUCLEOTIDE SEQUENCE</scope>
</reference>
<accession>B1N6H5</accession>
<feature type="domain" description="Saccharopine dehydrogenase-like C-terminal" evidence="2">
    <location>
        <begin position="122"/>
        <end position="343"/>
    </location>
</feature>
<dbReference type="AlphaFoldDB" id="B1N6H5"/>
<evidence type="ECO:0000313" key="3">
    <source>
        <dbReference type="EMBL" id="ABM53521.1"/>
    </source>
</evidence>
<organism evidence="3">
    <name type="scientific">uncultured bacterium CBNPD1 BAC clone 543</name>
    <dbReference type="NCBI Taxonomy" id="417308"/>
    <lineage>
        <taxon>Bacteria</taxon>
        <taxon>environmental samples</taxon>
    </lineage>
</organism>
<name>B1N6H5_9BACT</name>
<sequence length="357" mass="38345">MKKITVLGGGKIGRMVGFLLGTSGDYQVHVGDSDAAAATAAAQMAKGRGSAVDFSNEAQVRAAVSGAWAVVSCAPFHCNPLIASCAKAAGAHYFDLTEDVAVTKKVIELSAGARTVFAPQCGLAPGFITIAANHLASPFSVLDTLRLRVGALPLQPSNELGYNLTWSTEGVINEYINECEAVQDGTLVRVPALEHEERLIIDGIEFEAFNTSGGLGTLAESMRGKVRNLNYKTIRFPGHARLMRFLLQELRLSEHRDELRRILERALPWTGADQVVVFVSASGMQDGRLTESSYAKRIGARSIGGHHWTAIQITTAAGVCAIVDLVAQGKGAKEGLVRMEDFRFDDFIANRFGAYYA</sequence>
<dbReference type="Pfam" id="PF03435">
    <property type="entry name" value="Sacchrp_dh_NADP"/>
    <property type="match status" value="1"/>
</dbReference>
<dbReference type="EMBL" id="EF157668">
    <property type="protein sequence ID" value="ABM53521.1"/>
    <property type="molecule type" value="Genomic_DNA"/>
</dbReference>
<dbReference type="InterPro" id="IPR032095">
    <property type="entry name" value="Sacchrp_dh-like_C"/>
</dbReference>
<dbReference type="SUPFAM" id="SSF51735">
    <property type="entry name" value="NAD(P)-binding Rossmann-fold domains"/>
    <property type="match status" value="1"/>
</dbReference>
<dbReference type="InterPro" id="IPR036291">
    <property type="entry name" value="NAD(P)-bd_dom_sf"/>
</dbReference>
<dbReference type="Gene3D" id="3.40.50.720">
    <property type="entry name" value="NAD(P)-binding Rossmann-like Domain"/>
    <property type="match status" value="1"/>
</dbReference>
<dbReference type="InterPro" id="IPR005097">
    <property type="entry name" value="Sacchrp_dh_NADP-bd"/>
</dbReference>
<proteinExistence type="predicted"/>
<evidence type="ECO:0000259" key="1">
    <source>
        <dbReference type="Pfam" id="PF03435"/>
    </source>
</evidence>
<feature type="domain" description="Saccharopine dehydrogenase NADP binding" evidence="1">
    <location>
        <begin position="4"/>
        <end position="111"/>
    </location>
</feature>
<dbReference type="SUPFAM" id="SSF55347">
    <property type="entry name" value="Glyceraldehyde-3-phosphate dehydrogenase-like, C-terminal domain"/>
    <property type="match status" value="1"/>
</dbReference>
<evidence type="ECO:0000259" key="2">
    <source>
        <dbReference type="Pfam" id="PF16653"/>
    </source>
</evidence>
<protein>
    <submittedName>
        <fullName evidence="3">Putative dehydrogenase</fullName>
    </submittedName>
</protein>
<dbReference type="Gene3D" id="3.30.360.10">
    <property type="entry name" value="Dihydrodipicolinate Reductase, domain 2"/>
    <property type="match status" value="1"/>
</dbReference>
<dbReference type="Pfam" id="PF16653">
    <property type="entry name" value="Sacchrp_dh_C"/>
    <property type="match status" value="1"/>
</dbReference>